<dbReference type="PANTHER" id="PTHR30329">
    <property type="entry name" value="STATOR ELEMENT OF FLAGELLAR MOTOR COMPLEX"/>
    <property type="match status" value="1"/>
</dbReference>
<dbReference type="InterPro" id="IPR036737">
    <property type="entry name" value="OmpA-like_sf"/>
</dbReference>
<accession>A0A5D4XLW3</accession>
<dbReference type="OrthoDB" id="1149075at2"/>
<dbReference type="Gene3D" id="3.30.1330.60">
    <property type="entry name" value="OmpA-like domain"/>
    <property type="match status" value="1"/>
</dbReference>
<keyword evidence="2 4" id="KW-0472">Membrane</keyword>
<feature type="domain" description="OmpA-like" evidence="6">
    <location>
        <begin position="181"/>
        <end position="297"/>
    </location>
</feature>
<evidence type="ECO:0000256" key="4">
    <source>
        <dbReference type="PROSITE-ProRule" id="PRU00473"/>
    </source>
</evidence>
<keyword evidence="3" id="KW-0998">Cell outer membrane</keyword>
<dbReference type="InterPro" id="IPR006664">
    <property type="entry name" value="OMP_bac"/>
</dbReference>
<comment type="subcellular location">
    <subcellularLocation>
        <location evidence="1">Cell outer membrane</location>
    </subcellularLocation>
</comment>
<dbReference type="EMBL" id="VTFT01000001">
    <property type="protein sequence ID" value="TYT25668.1"/>
    <property type="molecule type" value="Genomic_DNA"/>
</dbReference>
<dbReference type="PROSITE" id="PS51257">
    <property type="entry name" value="PROKAR_LIPOPROTEIN"/>
    <property type="match status" value="1"/>
</dbReference>
<keyword evidence="8" id="KW-1185">Reference proteome</keyword>
<reference evidence="7 8" key="1">
    <citation type="submission" date="2019-08" db="EMBL/GenBank/DDBJ databases">
        <title>Luteimonas viscosus sp. nov., isolated from soil of a sunflower field.</title>
        <authorList>
            <person name="Jianli Z."/>
            <person name="Ying Z."/>
        </authorList>
    </citation>
    <scope>NUCLEOTIDE SEQUENCE [LARGE SCALE GENOMIC DNA]</scope>
    <source>
        <strain evidence="7 8">XBU10</strain>
    </source>
</reference>
<comment type="caution">
    <text evidence="7">The sequence shown here is derived from an EMBL/GenBank/DDBJ whole genome shotgun (WGS) entry which is preliminary data.</text>
</comment>
<dbReference type="Pfam" id="PF00691">
    <property type="entry name" value="OmpA"/>
    <property type="match status" value="1"/>
</dbReference>
<dbReference type="InterPro" id="IPR006665">
    <property type="entry name" value="OmpA-like"/>
</dbReference>
<name>A0A5D4XLW3_9GAMM</name>
<protein>
    <submittedName>
        <fullName evidence="7">OmpA family protein</fullName>
    </submittedName>
</protein>
<keyword evidence="5" id="KW-0732">Signal</keyword>
<dbReference type="PRINTS" id="PR01021">
    <property type="entry name" value="OMPADOMAIN"/>
</dbReference>
<evidence type="ECO:0000259" key="6">
    <source>
        <dbReference type="PROSITE" id="PS51123"/>
    </source>
</evidence>
<feature type="chain" id="PRO_5022668018" evidence="5">
    <location>
        <begin position="25"/>
        <end position="297"/>
    </location>
</feature>
<organism evidence="7 8">
    <name type="scientific">Luteimonas viscosa</name>
    <dbReference type="NCBI Taxonomy" id="1132694"/>
    <lineage>
        <taxon>Bacteria</taxon>
        <taxon>Pseudomonadati</taxon>
        <taxon>Pseudomonadota</taxon>
        <taxon>Gammaproteobacteria</taxon>
        <taxon>Lysobacterales</taxon>
        <taxon>Lysobacteraceae</taxon>
        <taxon>Luteimonas</taxon>
    </lineage>
</organism>
<dbReference type="RefSeq" id="WP_149102218.1">
    <property type="nucleotide sequence ID" value="NZ_VTFT01000001.1"/>
</dbReference>
<dbReference type="PROSITE" id="PS51318">
    <property type="entry name" value="TAT"/>
    <property type="match status" value="1"/>
</dbReference>
<dbReference type="PROSITE" id="PS51123">
    <property type="entry name" value="OMPA_2"/>
    <property type="match status" value="1"/>
</dbReference>
<sequence>MRSTRGLLGTFAAAALACVLAAQAAVAAGARPGTDPGPRTVVGEWVGTYVCAQGLTGLTLSIAEATPTSARALFHFYADPRNPKVPTGCFTMDGDYDPGTGRLRLRGGQWRLRPGGYRMVDFDGHVDAQGGRFSGKVGGAAACKRFDLGRRPSPAPARAECAIAMPVAQPGLVDAGGIGAALAADGRIDLDILFDFGQATLRSDGIGQLDELGRILLSPALSQRRVGLHGHTDAVGRADANRALSGRRAQAVRDYLVTRFAFPPGRLEVRGHGEDRLKLPAAPEDPVNRRVEVLLLD</sequence>
<evidence type="ECO:0000256" key="3">
    <source>
        <dbReference type="ARBA" id="ARBA00023237"/>
    </source>
</evidence>
<proteinExistence type="predicted"/>
<dbReference type="InterPro" id="IPR050330">
    <property type="entry name" value="Bact_OuterMem_StrucFunc"/>
</dbReference>
<dbReference type="AlphaFoldDB" id="A0A5D4XLW3"/>
<dbReference type="SUPFAM" id="SSF103088">
    <property type="entry name" value="OmpA-like"/>
    <property type="match status" value="1"/>
</dbReference>
<gene>
    <name evidence="7" type="ORF">FZO89_05020</name>
</gene>
<evidence type="ECO:0000313" key="8">
    <source>
        <dbReference type="Proteomes" id="UP000324973"/>
    </source>
</evidence>
<dbReference type="Proteomes" id="UP000324973">
    <property type="component" value="Unassembled WGS sequence"/>
</dbReference>
<evidence type="ECO:0000313" key="7">
    <source>
        <dbReference type="EMBL" id="TYT25668.1"/>
    </source>
</evidence>
<evidence type="ECO:0000256" key="1">
    <source>
        <dbReference type="ARBA" id="ARBA00004442"/>
    </source>
</evidence>
<dbReference type="CDD" id="cd07185">
    <property type="entry name" value="OmpA_C-like"/>
    <property type="match status" value="1"/>
</dbReference>
<evidence type="ECO:0000256" key="2">
    <source>
        <dbReference type="ARBA" id="ARBA00023136"/>
    </source>
</evidence>
<dbReference type="GO" id="GO:0009279">
    <property type="term" value="C:cell outer membrane"/>
    <property type="evidence" value="ECO:0007669"/>
    <property type="project" value="UniProtKB-SubCell"/>
</dbReference>
<feature type="signal peptide" evidence="5">
    <location>
        <begin position="1"/>
        <end position="24"/>
    </location>
</feature>
<dbReference type="PANTHER" id="PTHR30329:SF21">
    <property type="entry name" value="LIPOPROTEIN YIAD-RELATED"/>
    <property type="match status" value="1"/>
</dbReference>
<dbReference type="InterPro" id="IPR006311">
    <property type="entry name" value="TAT_signal"/>
</dbReference>
<evidence type="ECO:0000256" key="5">
    <source>
        <dbReference type="SAM" id="SignalP"/>
    </source>
</evidence>